<keyword evidence="1" id="KW-0175">Coiled coil</keyword>
<dbReference type="RefSeq" id="WP_184566408.1">
    <property type="nucleotide sequence ID" value="NZ_BAAARS010000012.1"/>
</dbReference>
<accession>A0A7W9WJE7</accession>
<dbReference type="CDD" id="cd22265">
    <property type="entry name" value="UDM1_RNF168"/>
    <property type="match status" value="1"/>
</dbReference>
<proteinExistence type="predicted"/>
<reference evidence="3 4" key="1">
    <citation type="submission" date="2020-08" db="EMBL/GenBank/DDBJ databases">
        <title>Genomic Encyclopedia of Type Strains, Phase IV (KMG-IV): sequencing the most valuable type-strain genomes for metagenomic binning, comparative biology and taxonomic classification.</title>
        <authorList>
            <person name="Goeker M."/>
        </authorList>
    </citation>
    <scope>NUCLEOTIDE SEQUENCE [LARGE SCALE GENOMIC DNA]</scope>
    <source>
        <strain evidence="3 4">DSM 43350</strain>
    </source>
</reference>
<dbReference type="AlphaFoldDB" id="A0A7W9WJE7"/>
<evidence type="ECO:0000256" key="2">
    <source>
        <dbReference type="SAM" id="MobiDB-lite"/>
    </source>
</evidence>
<feature type="coiled-coil region" evidence="1">
    <location>
        <begin position="583"/>
        <end position="629"/>
    </location>
</feature>
<keyword evidence="3" id="KW-0238">DNA-binding</keyword>
<feature type="compositionally biased region" description="Basic residues" evidence="2">
    <location>
        <begin position="9"/>
        <end position="19"/>
    </location>
</feature>
<dbReference type="GO" id="GO:0003677">
    <property type="term" value="F:DNA binding"/>
    <property type="evidence" value="ECO:0007669"/>
    <property type="project" value="UniProtKB-KW"/>
</dbReference>
<dbReference type="Proteomes" id="UP000591537">
    <property type="component" value="Unassembled WGS sequence"/>
</dbReference>
<name>A0A7W9WJE7_9ACTN</name>
<gene>
    <name evidence="3" type="ORF">HNR57_006943</name>
</gene>
<evidence type="ECO:0000313" key="3">
    <source>
        <dbReference type="EMBL" id="MBB6080992.1"/>
    </source>
</evidence>
<evidence type="ECO:0000313" key="4">
    <source>
        <dbReference type="Proteomes" id="UP000591537"/>
    </source>
</evidence>
<feature type="region of interest" description="Disordered" evidence="2">
    <location>
        <begin position="1"/>
        <end position="42"/>
    </location>
</feature>
<feature type="compositionally biased region" description="Low complexity" evidence="2">
    <location>
        <begin position="379"/>
        <end position="388"/>
    </location>
</feature>
<comment type="caution">
    <text evidence="3">The sequence shown here is derived from an EMBL/GenBank/DDBJ whole genome shotgun (WGS) entry which is preliminary data.</text>
</comment>
<protein>
    <submittedName>
        <fullName evidence="3">DNA-binding transcriptional ArsR family regulator/uncharacterized Zn finger protein (UPF0148 family)</fullName>
    </submittedName>
</protein>
<evidence type="ECO:0000256" key="1">
    <source>
        <dbReference type="SAM" id="Coils"/>
    </source>
</evidence>
<organism evidence="3 4">
    <name type="scientific">Streptomyces paradoxus</name>
    <dbReference type="NCBI Taxonomy" id="66375"/>
    <lineage>
        <taxon>Bacteria</taxon>
        <taxon>Bacillati</taxon>
        <taxon>Actinomycetota</taxon>
        <taxon>Actinomycetes</taxon>
        <taxon>Kitasatosporales</taxon>
        <taxon>Streptomycetaceae</taxon>
        <taxon>Streptomyces</taxon>
    </lineage>
</organism>
<feature type="region of interest" description="Disordered" evidence="2">
    <location>
        <begin position="789"/>
        <end position="808"/>
    </location>
</feature>
<dbReference type="EMBL" id="JACHGV010000015">
    <property type="protein sequence ID" value="MBB6080992.1"/>
    <property type="molecule type" value="Genomic_DNA"/>
</dbReference>
<sequence length="808" mass="85649">MSAVAMPAARRRSSRRRWLHSVPEMAGPAAKRGAGHSLALGQDARSRSATAVRTLLDSPGLAEASDPVRLAVVVLASRTPSETGVVEIRARELGRWLGLSVSRVRHAVVPGLRRSGVVDVDTLTGEFGEDWGLTCRVLPMWEAQNKVGHPLRLTKPELATLLRLMEALMAPGWAHRDGRVTPAGLLGARTGHGAATDRLALLLLVLEAGETGRVRLCGGRVDKRYGRPVATLARLLGRSLSQAERVLERLEGAGLVERPRRQTVSGLRQAARLVVPAVAAAHGGRQGSADAAGGLVGDLAGTAWPSEDSLASTKPQVSEACEAYGTDEGDLATTASLHADHSSVAGVSTEVADGLGFSGYADPGSCGRPENAYAHEGQAADAADASSQRAIGGDGPLRGENQGECPGGGLPTEGSGSRSRLTVVGRAHGQQQQQQRVADLGDLRLQVALAPVAYLWRQLRRGQQAVAVRAAEQALGALSGIVEPKAAPCVLAARLTDRLKEVGGEALVRDPMGWLLGRGLVQRPACPDLRCDDGIRLDTGTDCPTCGNIVHTRRALRARVAAGVEAEMQYSDPAARRTEAERRLREETALEEQRAQVRRARAEREVEQRQQAIARRRALEEDAELARRQAPCADCGLPGSAGLCPVCSYRRRTEELVREAVDLAVAVRADLLDAAAVDELTQQCEADTRTLLAVACERACGPDADPAWAAFTAPQVAQQIRDERRAAALRRLLGSPEAVAEADAAYEACLRRRGRGRGAEAAADEAADAAGRRTAEFLLRQRLGELHAARQRATAAPSPADRVSVDAA</sequence>
<keyword evidence="4" id="KW-1185">Reference proteome</keyword>
<feature type="region of interest" description="Disordered" evidence="2">
    <location>
        <begin position="368"/>
        <end position="418"/>
    </location>
</feature>